<dbReference type="GO" id="GO:0016747">
    <property type="term" value="F:acyltransferase activity, transferring groups other than amino-acyl groups"/>
    <property type="evidence" value="ECO:0007669"/>
    <property type="project" value="InterPro"/>
</dbReference>
<feature type="domain" description="N-acetyltransferase" evidence="3">
    <location>
        <begin position="3"/>
        <end position="159"/>
    </location>
</feature>
<evidence type="ECO:0000313" key="4">
    <source>
        <dbReference type="EMBL" id="AZZ52369.1"/>
    </source>
</evidence>
<dbReference type="InterPro" id="IPR016181">
    <property type="entry name" value="Acyl_CoA_acyltransferase"/>
</dbReference>
<dbReference type="EMBL" id="CP028137">
    <property type="protein sequence ID" value="AZZ52369.1"/>
    <property type="molecule type" value="Genomic_DNA"/>
</dbReference>
<dbReference type="CDD" id="cd04301">
    <property type="entry name" value="NAT_SF"/>
    <property type="match status" value="1"/>
</dbReference>
<reference evidence="4 5" key="1">
    <citation type="submission" date="2018-03" db="EMBL/GenBank/DDBJ databases">
        <title>Bacteriophage NCPPB3778 and a type I-E CRISPR drive the evolution of the US Biological Select Agent, Rathayibacter toxicus.</title>
        <authorList>
            <person name="Davis E.W.II."/>
            <person name="Tabima J.F."/>
            <person name="Weisberg A.J."/>
            <person name="Dantas Lopes L."/>
            <person name="Wiseman M.S."/>
            <person name="Wiseman M.S."/>
            <person name="Pupko T."/>
            <person name="Belcher M.S."/>
            <person name="Sechler A.J."/>
            <person name="Tancos M.A."/>
            <person name="Schroeder B.K."/>
            <person name="Murray T.D."/>
            <person name="Luster D.G."/>
            <person name="Schneider W.L."/>
            <person name="Rogers E."/>
            <person name="Andreote F.D."/>
            <person name="Grunwald N.J."/>
            <person name="Putnam M.L."/>
            <person name="Chang J.H."/>
        </authorList>
    </citation>
    <scope>NUCLEOTIDE SEQUENCE [LARGE SCALE GENOMIC DNA]</scope>
    <source>
        <strain evidence="4 5">DSM 15932</strain>
    </source>
</reference>
<evidence type="ECO:0000256" key="1">
    <source>
        <dbReference type="ARBA" id="ARBA00022679"/>
    </source>
</evidence>
<accession>A0A3Q9UZU5</accession>
<organism evidence="4 5">
    <name type="scientific">Rathayibacter festucae DSM 15932</name>
    <dbReference type="NCBI Taxonomy" id="1328866"/>
    <lineage>
        <taxon>Bacteria</taxon>
        <taxon>Bacillati</taxon>
        <taxon>Actinomycetota</taxon>
        <taxon>Actinomycetes</taxon>
        <taxon>Micrococcales</taxon>
        <taxon>Microbacteriaceae</taxon>
        <taxon>Rathayibacter</taxon>
    </lineage>
</organism>
<dbReference type="RefSeq" id="WP_127887108.1">
    <property type="nucleotide sequence ID" value="NZ_CP028137.1"/>
</dbReference>
<dbReference type="SUPFAM" id="SSF55729">
    <property type="entry name" value="Acyl-CoA N-acyltransferases (Nat)"/>
    <property type="match status" value="1"/>
</dbReference>
<evidence type="ECO:0000313" key="5">
    <source>
        <dbReference type="Proteomes" id="UP000285317"/>
    </source>
</evidence>
<dbReference type="InterPro" id="IPR000182">
    <property type="entry name" value="GNAT_dom"/>
</dbReference>
<gene>
    <name evidence="4" type="ORF">C1I64_10120</name>
</gene>
<proteinExistence type="predicted"/>
<dbReference type="PANTHER" id="PTHR43877">
    <property type="entry name" value="AMINOALKYLPHOSPHONATE N-ACETYLTRANSFERASE-RELATED-RELATED"/>
    <property type="match status" value="1"/>
</dbReference>
<sequence length="159" mass="17453">MPVSLAPFPLAELAEWMSVQRASYVADRMRAGDDEAAALRNADANDERLFPGGVLAPGHDLLRVLDDERPVGVIWVGPHPQELEGVAYIWDVEVDPSERGRGFGRAAMLLAEEHARSRGYRALALNVFGFNTTARGLYESLGYEPTSIQMRKELGTAEA</sequence>
<dbReference type="PROSITE" id="PS51186">
    <property type="entry name" value="GNAT"/>
    <property type="match status" value="1"/>
</dbReference>
<dbReference type="Gene3D" id="3.40.630.30">
    <property type="match status" value="1"/>
</dbReference>
<dbReference type="KEGG" id="rfs:C1I64_10120"/>
<name>A0A3Q9UZU5_9MICO</name>
<dbReference type="Pfam" id="PF00583">
    <property type="entry name" value="Acetyltransf_1"/>
    <property type="match status" value="1"/>
</dbReference>
<protein>
    <submittedName>
        <fullName evidence="4">GNAT family N-acetyltransferase</fullName>
    </submittedName>
</protein>
<dbReference type="PANTHER" id="PTHR43877:SF2">
    <property type="entry name" value="AMINOALKYLPHOSPHONATE N-ACETYLTRANSFERASE-RELATED"/>
    <property type="match status" value="1"/>
</dbReference>
<evidence type="ECO:0000256" key="2">
    <source>
        <dbReference type="ARBA" id="ARBA00023315"/>
    </source>
</evidence>
<keyword evidence="1 4" id="KW-0808">Transferase</keyword>
<keyword evidence="2" id="KW-0012">Acyltransferase</keyword>
<dbReference type="AlphaFoldDB" id="A0A3Q9UZU5"/>
<evidence type="ECO:0000259" key="3">
    <source>
        <dbReference type="PROSITE" id="PS51186"/>
    </source>
</evidence>
<dbReference type="InterPro" id="IPR050832">
    <property type="entry name" value="Bact_Acetyltransf"/>
</dbReference>
<dbReference type="Proteomes" id="UP000285317">
    <property type="component" value="Chromosome"/>
</dbReference>